<comment type="caution">
    <text evidence="10">The sequence shown here is derived from an EMBL/GenBank/DDBJ whole genome shotgun (WGS) entry which is preliminary data.</text>
</comment>
<proteinExistence type="inferred from homology"/>
<dbReference type="RefSeq" id="WP_196792358.1">
    <property type="nucleotide sequence ID" value="NZ_JAANNP010000153.1"/>
</dbReference>
<dbReference type="SUPFAM" id="SSF51445">
    <property type="entry name" value="(Trans)glycosidases"/>
    <property type="match status" value="1"/>
</dbReference>
<dbReference type="Pfam" id="PF03425">
    <property type="entry name" value="CBM_11"/>
    <property type="match status" value="2"/>
</dbReference>
<dbReference type="InterPro" id="IPR038081">
    <property type="entry name" value="CalX-like_sf"/>
</dbReference>
<dbReference type="Pfam" id="PF00933">
    <property type="entry name" value="Glyco_hydro_3"/>
    <property type="match status" value="1"/>
</dbReference>
<dbReference type="SUPFAM" id="SSF49785">
    <property type="entry name" value="Galactose-binding domain-like"/>
    <property type="match status" value="3"/>
</dbReference>
<dbReference type="InterPro" id="IPR001764">
    <property type="entry name" value="Glyco_hydro_3_N"/>
</dbReference>
<evidence type="ECO:0000259" key="9">
    <source>
        <dbReference type="PROSITE" id="PS50022"/>
    </source>
</evidence>
<keyword evidence="4" id="KW-0732">Signal</keyword>
<evidence type="ECO:0000256" key="3">
    <source>
        <dbReference type="ARBA" id="ARBA00012744"/>
    </source>
</evidence>
<dbReference type="Gene3D" id="2.60.120.260">
    <property type="entry name" value="Galactose-binding domain-like"/>
    <property type="match status" value="1"/>
</dbReference>
<dbReference type="Proteomes" id="UP000800981">
    <property type="component" value="Unassembled WGS sequence"/>
</dbReference>
<dbReference type="PANTHER" id="PTHR30620">
    <property type="entry name" value="PERIPLASMIC BETA-GLUCOSIDASE-RELATED"/>
    <property type="match status" value="1"/>
</dbReference>
<keyword evidence="8" id="KW-0326">Glycosidase</keyword>
<dbReference type="PROSITE" id="PS50022">
    <property type="entry name" value="FA58C_3"/>
    <property type="match status" value="1"/>
</dbReference>
<dbReference type="Gene3D" id="2.60.40.2030">
    <property type="match status" value="2"/>
</dbReference>
<organism evidence="10 11">
    <name type="scientific">Motilibacter deserti</name>
    <dbReference type="NCBI Taxonomy" id="2714956"/>
    <lineage>
        <taxon>Bacteria</taxon>
        <taxon>Bacillati</taxon>
        <taxon>Actinomycetota</taxon>
        <taxon>Actinomycetes</taxon>
        <taxon>Motilibacterales</taxon>
        <taxon>Motilibacteraceae</taxon>
        <taxon>Motilibacter</taxon>
    </lineage>
</organism>
<dbReference type="InterPro" id="IPR051915">
    <property type="entry name" value="Cellulose_Degrad_GH3"/>
</dbReference>
<dbReference type="EC" id="3.2.1.21" evidence="3"/>
<gene>
    <name evidence="10" type="ORF">G9H71_21640</name>
</gene>
<dbReference type="SMART" id="SM00237">
    <property type="entry name" value="Calx_beta"/>
    <property type="match status" value="2"/>
</dbReference>
<dbReference type="Pfam" id="PF03160">
    <property type="entry name" value="Calx-beta"/>
    <property type="match status" value="2"/>
</dbReference>
<sequence length="1002" mass="105021">MAALAVSGLSALPQSLARADEPDIAVGAVATATSSESATYSAALAVDGDPATRWASTFSDPQTITLDLGSRAHVTGVTLLWEAAFGKAYTIESSLDGSTWSPLASATDGDGGTDDFSGLSADARYLRLTGTVRATAYGYSLYSFQVHGTFSEQAVSLTASSAQSAEGAATTLHVRLNKASESPVSVNYATADGTAVAGRDYVAAAGTLTFAPGEVDKTVVVAGIEDTTDEPAETLKLDLSAAAPAGTLISPRSSATVTLLDDDEAPLSGGTRTIDDFDGGSVPNGVFNFGGRGGADNPTLSVVAADRPGASAGNTGLDVPYSIVEYGGFTHDLSAPQDWRDYDGFSFWVKGTGTGGTVQFEIKDGSNSAGSGELWESTFKDDTSQWKQVRVLFKDLKRRASYQPPGAPTDGVLDLDRMWGYAVNLPSGSGHFVFDQVQLFENVRVIEDFEAPNPPVNPSGSPEGILGFQGDSSKPVVITLPERARDGVTDNHLLSAAYDTTTSYAGVSHNLSFNTDPQDWSSFGGLRFWWYGQNVVPPAAPGGGKRINIEVKDGGANAEASELWTTSFTDDWVGWHLVELPWSQFQYRGDYQPVGGINHVLDLDRMWGLAFTAPTGSVGKLEYDQIEVYGTPAVTPTVSVSTDAPVYTLDEGETAHVGVRVTATGGAPLASDVTVAYSTGNGSATAGADYTAVSGQLVFPAGTASGTVKTFDVTALVDGDGEVAETIPVALSGGPGVSVTQDLPTLVVNAHGLPYLDASLSTEARVADLLSRMTLAEKVGQMTQAERNALKAQDDIASYELGSLLSGGGSTPTPNTAEAWADMVDSYQLRAQQTRLQVPLLYGVDSVHGHNNVVGATIFPHNIGLGAMRNPALVEQVEHVVATETRATGPQWAFSPCVCVAQDDRWGRTYESFGEDPALVIANETAIDGLQGKTPAELKNPDRVLASTKHFAGDGGTTYNPDSTGYKIDQGVSVTNRPDFEKNHLAPYVPAVQQHHTGTIMP</sequence>
<keyword evidence="7" id="KW-0106">Calcium</keyword>
<name>A0ABX0GZI7_9ACTN</name>
<comment type="similarity">
    <text evidence="2">Belongs to the glycosyl hydrolase 3 family.</text>
</comment>
<evidence type="ECO:0000256" key="1">
    <source>
        <dbReference type="ARBA" id="ARBA00000448"/>
    </source>
</evidence>
<feature type="non-terminal residue" evidence="10">
    <location>
        <position position="1002"/>
    </location>
</feature>
<evidence type="ECO:0000256" key="2">
    <source>
        <dbReference type="ARBA" id="ARBA00005336"/>
    </source>
</evidence>
<accession>A0ABX0GZI7</accession>
<protein>
    <recommendedName>
        <fullName evidence="3">beta-glucosidase</fullName>
        <ecNumber evidence="3">3.2.1.21</ecNumber>
    </recommendedName>
</protein>
<dbReference type="SUPFAM" id="SSF141072">
    <property type="entry name" value="CalX-like"/>
    <property type="match status" value="2"/>
</dbReference>
<dbReference type="Gene3D" id="3.20.20.300">
    <property type="entry name" value="Glycoside hydrolase, family 3, N-terminal domain"/>
    <property type="match status" value="1"/>
</dbReference>
<dbReference type="InterPro" id="IPR000421">
    <property type="entry name" value="FA58C"/>
</dbReference>
<dbReference type="InterPro" id="IPR005087">
    <property type="entry name" value="CBM11"/>
</dbReference>
<dbReference type="Gene3D" id="2.60.120.430">
    <property type="entry name" value="Galactose-binding lectin"/>
    <property type="match status" value="2"/>
</dbReference>
<dbReference type="Pfam" id="PF00754">
    <property type="entry name" value="F5_F8_type_C"/>
    <property type="match status" value="1"/>
</dbReference>
<dbReference type="InterPro" id="IPR003644">
    <property type="entry name" value="Calx_beta"/>
</dbReference>
<keyword evidence="5" id="KW-0677">Repeat</keyword>
<evidence type="ECO:0000256" key="5">
    <source>
        <dbReference type="ARBA" id="ARBA00022737"/>
    </source>
</evidence>
<dbReference type="InterPro" id="IPR017853">
    <property type="entry name" value="GH"/>
</dbReference>
<keyword evidence="11" id="KW-1185">Reference proteome</keyword>
<dbReference type="PRINTS" id="PR00133">
    <property type="entry name" value="GLHYDRLASE3"/>
</dbReference>
<keyword evidence="6" id="KW-0378">Hydrolase</keyword>
<feature type="domain" description="F5/8 type C" evidence="9">
    <location>
        <begin position="11"/>
        <end position="149"/>
    </location>
</feature>
<evidence type="ECO:0000256" key="4">
    <source>
        <dbReference type="ARBA" id="ARBA00022729"/>
    </source>
</evidence>
<dbReference type="EMBL" id="JAANNP010000153">
    <property type="protein sequence ID" value="NHC16393.1"/>
    <property type="molecule type" value="Genomic_DNA"/>
</dbReference>
<evidence type="ECO:0000256" key="7">
    <source>
        <dbReference type="ARBA" id="ARBA00022837"/>
    </source>
</evidence>
<evidence type="ECO:0000313" key="11">
    <source>
        <dbReference type="Proteomes" id="UP000800981"/>
    </source>
</evidence>
<evidence type="ECO:0000256" key="6">
    <source>
        <dbReference type="ARBA" id="ARBA00022801"/>
    </source>
</evidence>
<evidence type="ECO:0000313" key="10">
    <source>
        <dbReference type="EMBL" id="NHC16393.1"/>
    </source>
</evidence>
<comment type="catalytic activity">
    <reaction evidence="1">
        <text>Hydrolysis of terminal, non-reducing beta-D-glucosyl residues with release of beta-D-glucose.</text>
        <dbReference type="EC" id="3.2.1.21"/>
    </reaction>
</comment>
<reference evidence="10 11" key="1">
    <citation type="submission" date="2020-03" db="EMBL/GenBank/DDBJ databases">
        <title>Two novel Motilibacter sp.</title>
        <authorList>
            <person name="Liu S."/>
        </authorList>
    </citation>
    <scope>NUCLEOTIDE SEQUENCE [LARGE SCALE GENOMIC DNA]</scope>
    <source>
        <strain evidence="10 11">E257</strain>
    </source>
</reference>
<dbReference type="PANTHER" id="PTHR30620:SF16">
    <property type="entry name" value="LYSOSOMAL BETA GLUCOSIDASE"/>
    <property type="match status" value="1"/>
</dbReference>
<dbReference type="InterPro" id="IPR008979">
    <property type="entry name" value="Galactose-bd-like_sf"/>
</dbReference>
<dbReference type="InterPro" id="IPR036962">
    <property type="entry name" value="Glyco_hydro_3_N_sf"/>
</dbReference>
<evidence type="ECO:0000256" key="8">
    <source>
        <dbReference type="ARBA" id="ARBA00023295"/>
    </source>
</evidence>